<dbReference type="Proteomes" id="UP000176864">
    <property type="component" value="Unassembled WGS sequence"/>
</dbReference>
<sequence length="61" mass="6356">MTILRRGFIFTAVSLISPKIGEGEKQMIIDDVNDDATMPAADADGEEGGEGADTGEAAEEV</sequence>
<dbReference type="AlphaFoldDB" id="A0A1F5NPE6"/>
<organism evidence="2 3">
    <name type="scientific">Candidatus Doudnabacteria bacterium RIFCSPHIGHO2_01_FULL_46_14</name>
    <dbReference type="NCBI Taxonomy" id="1817824"/>
    <lineage>
        <taxon>Bacteria</taxon>
        <taxon>Candidatus Doudnaibacteriota</taxon>
    </lineage>
</organism>
<dbReference type="EMBL" id="MFEK01000001">
    <property type="protein sequence ID" value="OGE79551.1"/>
    <property type="molecule type" value="Genomic_DNA"/>
</dbReference>
<reference evidence="2 3" key="1">
    <citation type="journal article" date="2016" name="Nat. Commun.">
        <title>Thousands of microbial genomes shed light on interconnected biogeochemical processes in an aquifer system.</title>
        <authorList>
            <person name="Anantharaman K."/>
            <person name="Brown C.T."/>
            <person name="Hug L.A."/>
            <person name="Sharon I."/>
            <person name="Castelle C.J."/>
            <person name="Probst A.J."/>
            <person name="Thomas B.C."/>
            <person name="Singh A."/>
            <person name="Wilkins M.J."/>
            <person name="Karaoz U."/>
            <person name="Brodie E.L."/>
            <person name="Williams K.H."/>
            <person name="Hubbard S.S."/>
            <person name="Banfield J.F."/>
        </authorList>
    </citation>
    <scope>NUCLEOTIDE SEQUENCE [LARGE SCALE GENOMIC DNA]</scope>
</reference>
<comment type="caution">
    <text evidence="2">The sequence shown here is derived from an EMBL/GenBank/DDBJ whole genome shotgun (WGS) entry which is preliminary data.</text>
</comment>
<gene>
    <name evidence="2" type="ORF">A2751_00460</name>
</gene>
<accession>A0A1F5NPE6</accession>
<protein>
    <submittedName>
        <fullName evidence="2">Uncharacterized protein</fullName>
    </submittedName>
</protein>
<proteinExistence type="predicted"/>
<dbReference type="STRING" id="1817824.A2751_00460"/>
<name>A0A1F5NPE6_9BACT</name>
<feature type="region of interest" description="Disordered" evidence="1">
    <location>
        <begin position="36"/>
        <end position="61"/>
    </location>
</feature>
<evidence type="ECO:0000313" key="3">
    <source>
        <dbReference type="Proteomes" id="UP000176864"/>
    </source>
</evidence>
<evidence type="ECO:0000256" key="1">
    <source>
        <dbReference type="SAM" id="MobiDB-lite"/>
    </source>
</evidence>
<evidence type="ECO:0000313" key="2">
    <source>
        <dbReference type="EMBL" id="OGE79551.1"/>
    </source>
</evidence>